<keyword evidence="13" id="KW-1185">Reference proteome</keyword>
<feature type="domain" description="Plant heme peroxidase family profile" evidence="11">
    <location>
        <begin position="35"/>
        <end position="150"/>
    </location>
</feature>
<dbReference type="InterPro" id="IPR010255">
    <property type="entry name" value="Haem_peroxidase_sf"/>
</dbReference>
<gene>
    <name evidence="12" type="ORF">EUTSA_v10026826mg</name>
</gene>
<evidence type="ECO:0000256" key="3">
    <source>
        <dbReference type="ARBA" id="ARBA00012313"/>
    </source>
</evidence>
<evidence type="ECO:0000256" key="2">
    <source>
        <dbReference type="ARBA" id="ARBA00001970"/>
    </source>
</evidence>
<keyword evidence="8" id="KW-0408">Iron</keyword>
<dbReference type="STRING" id="72664.V4LRM7"/>
<dbReference type="Pfam" id="PF00141">
    <property type="entry name" value="peroxidase"/>
    <property type="match status" value="1"/>
</dbReference>
<evidence type="ECO:0000313" key="13">
    <source>
        <dbReference type="Proteomes" id="UP000030689"/>
    </source>
</evidence>
<dbReference type="GO" id="GO:0020037">
    <property type="term" value="F:heme binding"/>
    <property type="evidence" value="ECO:0007669"/>
    <property type="project" value="InterPro"/>
</dbReference>
<evidence type="ECO:0000256" key="5">
    <source>
        <dbReference type="ARBA" id="ARBA00022617"/>
    </source>
</evidence>
<comment type="cofactor">
    <cofactor evidence="9">
        <name>Ca(2+)</name>
        <dbReference type="ChEBI" id="CHEBI:29108"/>
    </cofactor>
    <text evidence="9">Binds 2 calcium ions per subunit.</text>
</comment>
<dbReference type="eggNOG" id="ENOG502QRJD">
    <property type="taxonomic scope" value="Eukaryota"/>
</dbReference>
<evidence type="ECO:0000256" key="10">
    <source>
        <dbReference type="RuleBase" id="RU004241"/>
    </source>
</evidence>
<sequence>MILKQWYLVILLEIKIRPGAVLDVGIKGSIGFEGLCNQSGSGKSDPAFEPIYREKMSKLCPNGGDENVTSCMNATSKVFGNQYFKDLFSRRGFLNSDQTLFTSPETREYVKMFGENETEFFMAFAEGMVKMGDLQSKKPGEIRLNCRVVNRKNS</sequence>
<feature type="binding site" evidence="9">
    <location>
        <position position="75"/>
    </location>
    <ligand>
        <name>Ca(2+)</name>
        <dbReference type="ChEBI" id="CHEBI:29108"/>
        <label>2</label>
    </ligand>
</feature>
<dbReference type="InterPro" id="IPR002016">
    <property type="entry name" value="Haem_peroxidase"/>
</dbReference>
<comment type="catalytic activity">
    <reaction evidence="1">
        <text>2 a phenolic donor + H2O2 = 2 a phenolic radical donor + 2 H2O</text>
        <dbReference type="Rhea" id="RHEA:56136"/>
        <dbReference type="ChEBI" id="CHEBI:15377"/>
        <dbReference type="ChEBI" id="CHEBI:16240"/>
        <dbReference type="ChEBI" id="CHEBI:139520"/>
        <dbReference type="ChEBI" id="CHEBI:139521"/>
        <dbReference type="EC" id="1.11.1.7"/>
    </reaction>
</comment>
<dbReference type="Proteomes" id="UP000030689">
    <property type="component" value="Unassembled WGS sequence"/>
</dbReference>
<dbReference type="GO" id="GO:0046872">
    <property type="term" value="F:metal ion binding"/>
    <property type="evidence" value="ECO:0007669"/>
    <property type="project" value="UniProtKB-KW"/>
</dbReference>
<organism evidence="12 13">
    <name type="scientific">Eutrema salsugineum</name>
    <name type="common">Saltwater cress</name>
    <name type="synonym">Sisymbrium salsugineum</name>
    <dbReference type="NCBI Taxonomy" id="72664"/>
    <lineage>
        <taxon>Eukaryota</taxon>
        <taxon>Viridiplantae</taxon>
        <taxon>Streptophyta</taxon>
        <taxon>Embryophyta</taxon>
        <taxon>Tracheophyta</taxon>
        <taxon>Spermatophyta</taxon>
        <taxon>Magnoliopsida</taxon>
        <taxon>eudicotyledons</taxon>
        <taxon>Gunneridae</taxon>
        <taxon>Pentapetalae</taxon>
        <taxon>rosids</taxon>
        <taxon>malvids</taxon>
        <taxon>Brassicales</taxon>
        <taxon>Brassicaceae</taxon>
        <taxon>Eutremeae</taxon>
        <taxon>Eutrema</taxon>
    </lineage>
</organism>
<dbReference type="OMA" id="ANAFACN"/>
<comment type="cofactor">
    <cofactor evidence="2">
        <name>heme b</name>
        <dbReference type="ChEBI" id="CHEBI:60344"/>
    </cofactor>
</comment>
<evidence type="ECO:0000256" key="7">
    <source>
        <dbReference type="ARBA" id="ARBA00023002"/>
    </source>
</evidence>
<proteinExistence type="inferred from homology"/>
<protein>
    <recommendedName>
        <fullName evidence="3">peroxidase</fullName>
        <ecNumber evidence="3">1.11.1.7</ecNumber>
    </recommendedName>
</protein>
<evidence type="ECO:0000256" key="8">
    <source>
        <dbReference type="ARBA" id="ARBA00023004"/>
    </source>
</evidence>
<evidence type="ECO:0000313" key="12">
    <source>
        <dbReference type="EMBL" id="ESQ53255.1"/>
    </source>
</evidence>
<dbReference type="PRINTS" id="PR00461">
    <property type="entry name" value="PLPEROXIDASE"/>
</dbReference>
<dbReference type="PROSITE" id="PS50873">
    <property type="entry name" value="PEROXIDASE_4"/>
    <property type="match status" value="1"/>
</dbReference>
<keyword evidence="7" id="KW-0560">Oxidoreductase</keyword>
<name>V4LRM7_EUTSA</name>
<keyword evidence="5" id="KW-0349">Heme</keyword>
<dbReference type="Gene3D" id="1.10.520.10">
    <property type="match status" value="1"/>
</dbReference>
<dbReference type="GO" id="GO:0006979">
    <property type="term" value="P:response to oxidative stress"/>
    <property type="evidence" value="ECO:0007669"/>
    <property type="project" value="InterPro"/>
</dbReference>
<accession>V4LRM7</accession>
<reference evidence="12 13" key="1">
    <citation type="journal article" date="2013" name="Front. Plant Sci.">
        <title>The Reference Genome of the Halophytic Plant Eutrema salsugineum.</title>
        <authorList>
            <person name="Yang R."/>
            <person name="Jarvis D.E."/>
            <person name="Chen H."/>
            <person name="Beilstein M.A."/>
            <person name="Grimwood J."/>
            <person name="Jenkins J."/>
            <person name="Shu S."/>
            <person name="Prochnik S."/>
            <person name="Xin M."/>
            <person name="Ma C."/>
            <person name="Schmutz J."/>
            <person name="Wing R.A."/>
            <person name="Mitchell-Olds T."/>
            <person name="Schumaker K.S."/>
            <person name="Wang X."/>
        </authorList>
    </citation>
    <scope>NUCLEOTIDE SEQUENCE [LARGE SCALE GENOMIC DNA]</scope>
</reference>
<dbReference type="Gramene" id="ESQ53255">
    <property type="protein sequence ID" value="ESQ53255"/>
    <property type="gene ID" value="EUTSA_v10026826mg"/>
</dbReference>
<keyword evidence="6 9" id="KW-0479">Metal-binding</keyword>
<evidence type="ECO:0000256" key="9">
    <source>
        <dbReference type="PIRSR" id="PIRSR600823-3"/>
    </source>
</evidence>
<keyword evidence="4" id="KW-0575">Peroxidase</keyword>
<evidence type="ECO:0000259" key="11">
    <source>
        <dbReference type="PROSITE" id="PS50873"/>
    </source>
</evidence>
<dbReference type="AlphaFoldDB" id="V4LRM7"/>
<comment type="similarity">
    <text evidence="10">Belongs to the peroxidase family.</text>
</comment>
<dbReference type="Gene3D" id="1.10.420.10">
    <property type="entry name" value="Peroxidase, domain 2"/>
    <property type="match status" value="1"/>
</dbReference>
<evidence type="ECO:0000256" key="4">
    <source>
        <dbReference type="ARBA" id="ARBA00022559"/>
    </source>
</evidence>
<dbReference type="KEGG" id="eus:EUTSA_v10026826mg"/>
<evidence type="ECO:0000256" key="6">
    <source>
        <dbReference type="ARBA" id="ARBA00022723"/>
    </source>
</evidence>
<evidence type="ECO:0000256" key="1">
    <source>
        <dbReference type="ARBA" id="ARBA00000189"/>
    </source>
</evidence>
<dbReference type="PANTHER" id="PTHR31517">
    <property type="match status" value="1"/>
</dbReference>
<dbReference type="EMBL" id="KI517384">
    <property type="protein sequence ID" value="ESQ53255.1"/>
    <property type="molecule type" value="Genomic_DNA"/>
</dbReference>
<keyword evidence="9" id="KW-0106">Calcium</keyword>
<dbReference type="PANTHER" id="PTHR31517:SF48">
    <property type="entry name" value="PEROXIDASE 16-RELATED"/>
    <property type="match status" value="1"/>
</dbReference>
<dbReference type="EC" id="1.11.1.7" evidence="3"/>
<dbReference type="SUPFAM" id="SSF48113">
    <property type="entry name" value="Heme-dependent peroxidases"/>
    <property type="match status" value="1"/>
</dbReference>
<dbReference type="InterPro" id="IPR000823">
    <property type="entry name" value="Peroxidase_pln"/>
</dbReference>
<dbReference type="GO" id="GO:0140825">
    <property type="term" value="F:lactoperoxidase activity"/>
    <property type="evidence" value="ECO:0007669"/>
    <property type="project" value="UniProtKB-EC"/>
</dbReference>